<keyword evidence="2" id="KW-1185">Reference proteome</keyword>
<name>A0A7J5NWF4_9BACE</name>
<dbReference type="RefSeq" id="WP_151923668.1">
    <property type="nucleotide sequence ID" value="NZ_JBCHFM010000040.1"/>
</dbReference>
<comment type="caution">
    <text evidence="1">The sequence shown here is derived from an EMBL/GenBank/DDBJ whole genome shotgun (WGS) entry which is preliminary data.</text>
</comment>
<dbReference type="EMBL" id="WDES01000051">
    <property type="protein sequence ID" value="KAB6082272.1"/>
    <property type="molecule type" value="Genomic_DNA"/>
</dbReference>
<proteinExistence type="predicted"/>
<dbReference type="Proteomes" id="UP000435059">
    <property type="component" value="Unassembled WGS sequence"/>
</dbReference>
<reference evidence="1 2" key="1">
    <citation type="journal article" date="2019" name="Nat. Med.">
        <title>A library of human gut bacterial isolates paired with longitudinal multiomics data enables mechanistic microbiome research.</title>
        <authorList>
            <person name="Poyet M."/>
            <person name="Groussin M."/>
            <person name="Gibbons S.M."/>
            <person name="Avila-Pacheco J."/>
            <person name="Jiang X."/>
            <person name="Kearney S.M."/>
            <person name="Perrotta A.R."/>
            <person name="Berdy B."/>
            <person name="Zhao S."/>
            <person name="Lieberman T.D."/>
            <person name="Swanson P.K."/>
            <person name="Smith M."/>
            <person name="Roesemann S."/>
            <person name="Alexander J.E."/>
            <person name="Rich S.A."/>
            <person name="Livny J."/>
            <person name="Vlamakis H."/>
            <person name="Clish C."/>
            <person name="Bullock K."/>
            <person name="Deik A."/>
            <person name="Scott J."/>
            <person name="Pierce K.A."/>
            <person name="Xavier R.J."/>
            <person name="Alm E.J."/>
        </authorList>
    </citation>
    <scope>NUCLEOTIDE SEQUENCE [LARGE SCALE GENOMIC DNA]</scope>
    <source>
        <strain evidence="1 2">BIOML-A74</strain>
    </source>
</reference>
<organism evidence="1 2">
    <name type="scientific">Bacteroides xylanisolvens</name>
    <dbReference type="NCBI Taxonomy" id="371601"/>
    <lineage>
        <taxon>Bacteria</taxon>
        <taxon>Pseudomonadati</taxon>
        <taxon>Bacteroidota</taxon>
        <taxon>Bacteroidia</taxon>
        <taxon>Bacteroidales</taxon>
        <taxon>Bacteroidaceae</taxon>
        <taxon>Bacteroides</taxon>
    </lineage>
</organism>
<gene>
    <name evidence="1" type="ORF">GA574_22785</name>
</gene>
<evidence type="ECO:0000313" key="2">
    <source>
        <dbReference type="Proteomes" id="UP000435059"/>
    </source>
</evidence>
<sequence>MNKIILCCPFYNENLVADINIAEASKWVDEIHITEFDKSFKYTSHDYMFQNDCEKVHYHQMDASRLYEKPRKFIPHFFIHPISRWMNKMVRDTAWYNDGVSRNFSLWNSNYKDDDILILSDIDEIIDSKYANEIIDAVNQYGIITIKIHFTMFYFNLFCSNWSGPAYYSYRIFIVKGKYLRKRFYNDSDYLRKMGEQSNLLNKVKCLEGIKGYHHSWLGDEKFVVNKLKSYAHTLNCHSKEIFNDQGEIDIDVIKNNMRLGKSIFADISLNVNNEIELLSSVEKLKKDTPEFFL</sequence>
<evidence type="ECO:0008006" key="3">
    <source>
        <dbReference type="Google" id="ProtNLM"/>
    </source>
</evidence>
<protein>
    <recommendedName>
        <fullName evidence="3">Glycosyl transferase family 17</fullName>
    </recommendedName>
</protein>
<evidence type="ECO:0000313" key="1">
    <source>
        <dbReference type="EMBL" id="KAB6082272.1"/>
    </source>
</evidence>
<dbReference type="AlphaFoldDB" id="A0A7J5NWF4"/>
<accession>A0A7J5NWF4</accession>